<gene>
    <name evidence="2" type="ORF">C5U34_18575</name>
</gene>
<accession>A0AB37A841</accession>
<evidence type="ECO:0000313" key="3">
    <source>
        <dbReference type="Proteomes" id="UP000239276"/>
    </source>
</evidence>
<comment type="caution">
    <text evidence="2">The sequence shown here is derived from an EMBL/GenBank/DDBJ whole genome shotgun (WGS) entry which is preliminary data.</text>
</comment>
<feature type="non-terminal residue" evidence="2">
    <location>
        <position position="92"/>
    </location>
</feature>
<reference evidence="2 3" key="1">
    <citation type="journal article" date="2018" name="J. Antimicrob. Chemother.">
        <title>Phylogenomics of colistin-susceptible and resistant XDR Acinetobacter baumannii.</title>
        <authorList>
            <person name="Mustapha M."/>
            <person name="Li B."/>
            <person name="Pacey M.P."/>
            <person name="Mettus R.T."/>
            <person name="McElheny C.L."/>
            <person name="Ernst R.K."/>
            <person name="Cooper V.S."/>
            <person name="Doi Y."/>
        </authorList>
    </citation>
    <scope>NUCLEOTIDE SEQUENCE [LARGE SCALE GENOMIC DNA]</scope>
    <source>
        <strain evidence="2 3">R20</strain>
    </source>
</reference>
<feature type="chain" id="PRO_5044266845" description="Lipoprotein" evidence="1">
    <location>
        <begin position="22"/>
        <end position="92"/>
    </location>
</feature>
<feature type="signal peptide" evidence="1">
    <location>
        <begin position="1"/>
        <end position="21"/>
    </location>
</feature>
<dbReference type="Proteomes" id="UP000239276">
    <property type="component" value="Unassembled WGS sequence"/>
</dbReference>
<dbReference type="PROSITE" id="PS51257">
    <property type="entry name" value="PROKAR_LIPOPROTEIN"/>
    <property type="match status" value="1"/>
</dbReference>
<organism evidence="2 3">
    <name type="scientific">Acinetobacter baumannii</name>
    <dbReference type="NCBI Taxonomy" id="470"/>
    <lineage>
        <taxon>Bacteria</taxon>
        <taxon>Pseudomonadati</taxon>
        <taxon>Pseudomonadota</taxon>
        <taxon>Gammaproteobacteria</taxon>
        <taxon>Moraxellales</taxon>
        <taxon>Moraxellaceae</taxon>
        <taxon>Acinetobacter</taxon>
        <taxon>Acinetobacter calcoaceticus/baumannii complex</taxon>
    </lineage>
</organism>
<dbReference type="EMBL" id="PUDN01000210">
    <property type="protein sequence ID" value="PQH46889.1"/>
    <property type="molecule type" value="Genomic_DNA"/>
</dbReference>
<sequence length="92" mass="10985">MIMRKFIFSLFIFSLYCSLIACSTNATSLQELSKELFSEYLYEVDTDRNKSSTQLIVIKINKENFSINDYNDVKNKLLSRKWDFVDSYDNYY</sequence>
<evidence type="ECO:0008006" key="4">
    <source>
        <dbReference type="Google" id="ProtNLM"/>
    </source>
</evidence>
<proteinExistence type="predicted"/>
<dbReference type="AlphaFoldDB" id="A0AB37A841"/>
<evidence type="ECO:0000313" key="2">
    <source>
        <dbReference type="EMBL" id="PQH46889.1"/>
    </source>
</evidence>
<evidence type="ECO:0000256" key="1">
    <source>
        <dbReference type="SAM" id="SignalP"/>
    </source>
</evidence>
<keyword evidence="1" id="KW-0732">Signal</keyword>
<protein>
    <recommendedName>
        <fullName evidence="4">Lipoprotein</fullName>
    </recommendedName>
</protein>
<name>A0AB37A841_ACIBA</name>